<evidence type="ECO:0000313" key="3">
    <source>
        <dbReference type="Proteomes" id="UP001196413"/>
    </source>
</evidence>
<dbReference type="AlphaFoldDB" id="A0AAD5MEG4"/>
<evidence type="ECO:0000313" key="2">
    <source>
        <dbReference type="EMBL" id="KAJ1355298.1"/>
    </source>
</evidence>
<proteinExistence type="predicted"/>
<comment type="caution">
    <text evidence="2">The sequence shown here is derived from an EMBL/GenBank/DDBJ whole genome shotgun (WGS) entry which is preliminary data.</text>
</comment>
<evidence type="ECO:0000256" key="1">
    <source>
        <dbReference type="SAM" id="MobiDB-lite"/>
    </source>
</evidence>
<protein>
    <submittedName>
        <fullName evidence="2">Uncharacterized protein</fullName>
    </submittedName>
</protein>
<reference evidence="2" key="1">
    <citation type="submission" date="2021-06" db="EMBL/GenBank/DDBJ databases">
        <title>Parelaphostrongylus tenuis whole genome reference sequence.</title>
        <authorList>
            <person name="Garwood T.J."/>
            <person name="Larsen P.A."/>
            <person name="Fountain-Jones N.M."/>
            <person name="Garbe J.R."/>
            <person name="Macchietto M.G."/>
            <person name="Kania S.A."/>
            <person name="Gerhold R.W."/>
            <person name="Richards J.E."/>
            <person name="Wolf T.M."/>
        </authorList>
    </citation>
    <scope>NUCLEOTIDE SEQUENCE</scope>
    <source>
        <strain evidence="2">MNPRO001-30</strain>
        <tissue evidence="2">Meninges</tissue>
    </source>
</reference>
<organism evidence="2 3">
    <name type="scientific">Parelaphostrongylus tenuis</name>
    <name type="common">Meningeal worm</name>
    <dbReference type="NCBI Taxonomy" id="148309"/>
    <lineage>
        <taxon>Eukaryota</taxon>
        <taxon>Metazoa</taxon>
        <taxon>Ecdysozoa</taxon>
        <taxon>Nematoda</taxon>
        <taxon>Chromadorea</taxon>
        <taxon>Rhabditida</taxon>
        <taxon>Rhabditina</taxon>
        <taxon>Rhabditomorpha</taxon>
        <taxon>Strongyloidea</taxon>
        <taxon>Metastrongylidae</taxon>
        <taxon>Parelaphostrongylus</taxon>
    </lineage>
</organism>
<dbReference type="EMBL" id="JAHQIW010002425">
    <property type="protein sequence ID" value="KAJ1355298.1"/>
    <property type="molecule type" value="Genomic_DNA"/>
</dbReference>
<name>A0AAD5MEG4_PARTN</name>
<accession>A0AAD5MEG4</accession>
<sequence length="66" mass="7697">MKRSPPVFTPAGDPVNDDSSQDENSQIRGLEEDRAFIITKKLMFLRDQNRTTISHHIQEKNPRMEE</sequence>
<feature type="region of interest" description="Disordered" evidence="1">
    <location>
        <begin position="1"/>
        <end position="29"/>
    </location>
</feature>
<keyword evidence="3" id="KW-1185">Reference proteome</keyword>
<gene>
    <name evidence="2" type="ORF">KIN20_012639</name>
</gene>
<dbReference type="Proteomes" id="UP001196413">
    <property type="component" value="Unassembled WGS sequence"/>
</dbReference>